<dbReference type="RefSeq" id="WP_134197377.1">
    <property type="nucleotide sequence ID" value="NZ_RJTX01000001.1"/>
</dbReference>
<organism evidence="1 2">
    <name type="scientific">Chryseobacterium daecheongense</name>
    <dbReference type="NCBI Taxonomy" id="192389"/>
    <lineage>
        <taxon>Bacteria</taxon>
        <taxon>Pseudomonadati</taxon>
        <taxon>Bacteroidota</taxon>
        <taxon>Flavobacteriia</taxon>
        <taxon>Flavobacteriales</taxon>
        <taxon>Weeksellaceae</taxon>
        <taxon>Chryseobacterium group</taxon>
        <taxon>Chryseobacterium</taxon>
    </lineage>
</organism>
<sequence length="268" mass="31094">MKSRIIILTFLFLIIMGCKQQEIKKGNISNPQTIIAQNINVPDHLKNWANSINKNNVDSIKNLYDANSVKIISPDNIIENSSQIANYYNVQKGKITSIKSLFSVEANSKRKINYELISYKIDNRKEFIGIVIWRIENEKIVREFEFSNESNLEAKKVDTTSISERRKLWVQLCNENNSKNLVKELYSNNTIYYNHKPLVKGTEDLIKEYNYMDNKNYHLKLHPLILKAVNANFAFEIGQCTGSYNGKYILVWGKDSEGKWKIITDSNI</sequence>
<comment type="caution">
    <text evidence="1">The sequence shown here is derived from an EMBL/GenBank/DDBJ whole genome shotgun (WGS) entry which is preliminary data.</text>
</comment>
<dbReference type="Gene3D" id="3.10.450.50">
    <property type="match status" value="1"/>
</dbReference>
<dbReference type="SUPFAM" id="SSF54427">
    <property type="entry name" value="NTF2-like"/>
    <property type="match status" value="1"/>
</dbReference>
<name>A0ABY2G0Q4_9FLAO</name>
<accession>A0ABY2G0Q4</accession>
<protein>
    <recommendedName>
        <fullName evidence="3">Nuclear transport factor 2 family protein</fullName>
    </recommendedName>
</protein>
<reference evidence="1 2" key="1">
    <citation type="submission" date="2019-03" db="EMBL/GenBank/DDBJ databases">
        <title>Genomic Encyclopedia of Archaeal and Bacterial Type Strains, Phase II (KMG-II): from individual species to whole genera.</title>
        <authorList>
            <person name="Goeker M."/>
        </authorList>
    </citation>
    <scope>NUCLEOTIDE SEQUENCE [LARGE SCALE GENOMIC DNA]</scope>
    <source>
        <strain evidence="1 2">DSM 15235</strain>
    </source>
</reference>
<gene>
    <name evidence="1" type="ORF">BCF50_1040</name>
</gene>
<evidence type="ECO:0000313" key="1">
    <source>
        <dbReference type="EMBL" id="TDX95263.1"/>
    </source>
</evidence>
<dbReference type="Proteomes" id="UP000295709">
    <property type="component" value="Unassembled WGS sequence"/>
</dbReference>
<proteinExistence type="predicted"/>
<evidence type="ECO:0008006" key="3">
    <source>
        <dbReference type="Google" id="ProtNLM"/>
    </source>
</evidence>
<dbReference type="PROSITE" id="PS51257">
    <property type="entry name" value="PROKAR_LIPOPROTEIN"/>
    <property type="match status" value="1"/>
</dbReference>
<evidence type="ECO:0000313" key="2">
    <source>
        <dbReference type="Proteomes" id="UP000295709"/>
    </source>
</evidence>
<dbReference type="EMBL" id="SOQW01000001">
    <property type="protein sequence ID" value="TDX95263.1"/>
    <property type="molecule type" value="Genomic_DNA"/>
</dbReference>
<dbReference type="InterPro" id="IPR032710">
    <property type="entry name" value="NTF2-like_dom_sf"/>
</dbReference>
<keyword evidence="2" id="KW-1185">Reference proteome</keyword>